<sequence>MNLYTPAGFFLLRTPTLPFTPYAQALDGTGAAGRDRIREVAGQPLVRQALRVASDSLAEQLRKDARDDRTDASLLRYVSRMSSRPTPYGLFAQVAAGEFGPRTSLTRTGARPAATRTRADMGWLEQLVQQIEDDREVRPGLTVVLNPLLQRSHDRLTLPVSHSLRPTDQRVSSVRITRAVETVLDRAATRPTWAELTARAARDFPAVPAARIDALLDRLWDLRMLTSDLRPPMTHPLPETAVLDRLAGLAGAERYRGALGRTRDLAARADAALPEHAERLLAELQTYQRTLVPGHTESPLQLDARAALATDTTAAAAAAAAAAATATVTDTTATTDPAAATLSAAVADAAADAADVLLRLGHHTRDTALAAYHEHFLDRYGSGAEIPVLELLNPETGLGAPDGYHFPARELPLELGPRPRPATGRSALTALAAAALHQGATEVELTDAFLAGLPSAIGGGAGPRPRPGLDVLGQLLAESRQDLDTGRWRFVLTTGAVRDGGRIGARFFDLLGEDFGRRMKRYAEAEEARCPGVLFAELNYRPLHSRGGNIAIHPSVRGHEICVNTEPTAGVGQIGLDDVLVGATSERLYLRSAAHDQELKVTQSHLFNWSTAPNVCRFLLEVSQDGWAALAEFEWGDLLEAADFLPRVTRGRVVLKPARWRFGPGAPGFPAGLASGTPEAERFFEIFQKWRRDWHVPRWVNLAMLDNRLLLDLDSPVCVAEIQRELRSTAPHKGGNLTVEEALFDPLRPQWLRDGAGRSYTAEIAVPLLARNTATGAAVPVAPATAIAAGRTAARRPALAKHQLPGGDWSHLKLYAAASRHEDLLTGEVPRLVHGLREEGLIDRWFFIRYADPHPHLRIRVRRRPGAAPHAAMNRLVDWAGDLVGHGPARDAALISYDRETERYGGPVALEALEAAFEAGSDMTTAVLALLRDRPGMDLDVVGALALQRLCEAWGHQDGAPADTAPHHTVEARDREAFRAIRATLCDLVAPWDARPDARARQWAPDLDRLLAIQDQAVRQAGDLVRRLARAGELTGTEQDVLGSLAHMQSNRLLGIDRTRELRSHSFRALALRAVRGRP</sequence>
<geneLocation type="plasmid" evidence="3 4">
    <name>unnamed1</name>
</geneLocation>
<reference evidence="3" key="1">
    <citation type="submission" date="2022-10" db="EMBL/GenBank/DDBJ databases">
        <title>The complete genomes of actinobacterial strains from the NBC collection.</title>
        <authorList>
            <person name="Joergensen T.S."/>
            <person name="Alvarez Arevalo M."/>
            <person name="Sterndorff E.B."/>
            <person name="Faurdal D."/>
            <person name="Vuksanovic O."/>
            <person name="Mourched A.-S."/>
            <person name="Charusanti P."/>
            <person name="Shaw S."/>
            <person name="Blin K."/>
            <person name="Weber T."/>
        </authorList>
    </citation>
    <scope>NUCLEOTIDE SEQUENCE</scope>
    <source>
        <strain evidence="3">NBC_00283</strain>
        <plasmid evidence="3">unnamed1</plasmid>
    </source>
</reference>
<organism evidence="3 4">
    <name type="scientific">Streptomyces goshikiensis</name>
    <dbReference type="NCBI Taxonomy" id="1942"/>
    <lineage>
        <taxon>Bacteria</taxon>
        <taxon>Bacillati</taxon>
        <taxon>Actinomycetota</taxon>
        <taxon>Actinomycetes</taxon>
        <taxon>Kitasatosporales</taxon>
        <taxon>Streptomycetaceae</taxon>
        <taxon>Streptomyces</taxon>
    </lineage>
</organism>
<proteinExistence type="predicted"/>
<evidence type="ECO:0000259" key="2">
    <source>
        <dbReference type="Pfam" id="PF14028"/>
    </source>
</evidence>
<name>A0ABZ1RXG9_9ACTN</name>
<evidence type="ECO:0000313" key="3">
    <source>
        <dbReference type="EMBL" id="WUO51199.1"/>
    </source>
</evidence>
<dbReference type="NCBIfam" id="TIGR03891">
    <property type="entry name" value="thiopep_ocin"/>
    <property type="match status" value="1"/>
</dbReference>
<evidence type="ECO:0000259" key="1">
    <source>
        <dbReference type="Pfam" id="PF04738"/>
    </source>
</evidence>
<accession>A0ABZ1RXG9</accession>
<dbReference type="Proteomes" id="UP001432075">
    <property type="component" value="Plasmid unnamed1"/>
</dbReference>
<keyword evidence="3" id="KW-0614">Plasmid</keyword>
<feature type="domain" description="Lantibiotic dehydratase N-terminal" evidence="1">
    <location>
        <begin position="43"/>
        <end position="720"/>
    </location>
</feature>
<protein>
    <submittedName>
        <fullName evidence="3">Lantibiotic dehydratase</fullName>
    </submittedName>
</protein>
<feature type="domain" description="Thiopeptide-type bacteriocin biosynthesis" evidence="2">
    <location>
        <begin position="809"/>
        <end position="1067"/>
    </location>
</feature>
<dbReference type="RefSeq" id="WP_328777628.1">
    <property type="nucleotide sequence ID" value="NZ_CP108058.1"/>
</dbReference>
<keyword evidence="4" id="KW-1185">Reference proteome</keyword>
<dbReference type="InterPro" id="IPR023809">
    <property type="entry name" value="Thiopep_bacteriocin_synth_dom"/>
</dbReference>
<dbReference type="Pfam" id="PF14028">
    <property type="entry name" value="Lant_dehydr_C"/>
    <property type="match status" value="1"/>
</dbReference>
<dbReference type="Pfam" id="PF04738">
    <property type="entry name" value="Lant_dehydr_N"/>
    <property type="match status" value="1"/>
</dbReference>
<dbReference type="InterPro" id="IPR006827">
    <property type="entry name" value="Lant_deHydtase_N"/>
</dbReference>
<evidence type="ECO:0000313" key="4">
    <source>
        <dbReference type="Proteomes" id="UP001432075"/>
    </source>
</evidence>
<gene>
    <name evidence="3" type="ORF">OHU17_35600</name>
</gene>
<dbReference type="EMBL" id="CP108058">
    <property type="protein sequence ID" value="WUO51199.1"/>
    <property type="molecule type" value="Genomic_DNA"/>
</dbReference>